<dbReference type="PANTHER" id="PTHR11947:SF25">
    <property type="entry name" value="[PYRUVATE DEHYDROGENASE (ACETYL-TRANSFERRING)] KINASE 2, MITOCHONDRIAL"/>
    <property type="match status" value="1"/>
</dbReference>
<dbReference type="AlphaFoldDB" id="C4JM40"/>
<keyword evidence="2 7" id="KW-0808">Transferase</keyword>
<dbReference type="InterPro" id="IPR018955">
    <property type="entry name" value="BCDHK/PDK_N"/>
</dbReference>
<dbReference type="InterPro" id="IPR036890">
    <property type="entry name" value="HATPase_C_sf"/>
</dbReference>
<dbReference type="EMBL" id="CH476616">
    <property type="protein sequence ID" value="EEP79052.1"/>
    <property type="molecule type" value="Genomic_DNA"/>
</dbReference>
<dbReference type="GO" id="GO:0005759">
    <property type="term" value="C:mitochondrial matrix"/>
    <property type="evidence" value="ECO:0007669"/>
    <property type="project" value="UniProtKB-SubCell"/>
</dbReference>
<keyword evidence="3 7" id="KW-0547">Nucleotide-binding</keyword>
<dbReference type="SUPFAM" id="SSF55874">
    <property type="entry name" value="ATPase domain of HSP90 chaperone/DNA topoisomerase II/histidine kinase"/>
    <property type="match status" value="1"/>
</dbReference>
<dbReference type="GO" id="GO:0004740">
    <property type="term" value="F:pyruvate dehydrogenase (acetyl-transferring) kinase activity"/>
    <property type="evidence" value="ECO:0007669"/>
    <property type="project" value="EnsemblFungi"/>
</dbReference>
<name>C4JM40_UNCRE</name>
<keyword evidence="4 7" id="KW-0418">Kinase</keyword>
<dbReference type="VEuPathDB" id="FungiDB:UREG_03898"/>
<sequence>MFHSKLGRCCQGIRLRRRPPARPFSLELNKPPPWRPGSVLDEWVERDVRPISLRQLTFFGRTLTENRLISSANYVRTELPTRLAHRLRDMQRLPYVVVTNPHLSHVYELYYKAFERFRSIPEIRTLEDNDRYCDMLRKTLKEHLTVIPNLAMGVIECQELVKPDHMDQFMNTMLRARISRRVIAEQHLALTDTFNSPWHFPESNSRTDLNADFVGEVFLKCNAKNVVERCGKLAQDLLRPTLESGQKIPEITVQGHLDAIFPYILGHLEYIIGEILRNSIQAVTEKYKNCAGNPPPIDVLICEAPQHVIIRVSDQGGGIPRDILPYLWSFCKGPRTEARLHNLGKVPTLAATMQELKVSGFSQPSNKPEAENAAREHPYHESSLSSLSSRPPNLRLGMGLPMSRVYAEYWAGNLEVHSLEGYGVDAFLQISKLGNKNEQVTTRASIDAV</sequence>
<dbReference type="GO" id="GO:0010906">
    <property type="term" value="P:regulation of glucose metabolic process"/>
    <property type="evidence" value="ECO:0007669"/>
    <property type="project" value="TreeGrafter"/>
</dbReference>
<feature type="domain" description="Histidine kinase/HSP90-like ATPase" evidence="9">
    <location>
        <begin position="267"/>
        <end position="424"/>
    </location>
</feature>
<protein>
    <recommendedName>
        <fullName evidence="7">Protein-serine/threonine kinase</fullName>
        <ecNumber evidence="7">2.7.11.-</ecNumber>
    </recommendedName>
</protein>
<feature type="domain" description="Branched-chain alpha-ketoacid dehydrogenase kinase/Pyruvate dehydrogenase kinase N-terminal" evidence="10">
    <location>
        <begin position="50"/>
        <end position="216"/>
    </location>
</feature>
<evidence type="ECO:0000256" key="8">
    <source>
        <dbReference type="SAM" id="MobiDB-lite"/>
    </source>
</evidence>
<accession>C4JM40</accession>
<feature type="region of interest" description="Disordered" evidence="8">
    <location>
        <begin position="360"/>
        <end position="390"/>
    </location>
</feature>
<dbReference type="GO" id="GO:1901524">
    <property type="term" value="P:regulation of mitophagy"/>
    <property type="evidence" value="ECO:0007669"/>
    <property type="project" value="EnsemblFungi"/>
</dbReference>
<evidence type="ECO:0000259" key="10">
    <source>
        <dbReference type="Pfam" id="PF10436"/>
    </source>
</evidence>
<evidence type="ECO:0000313" key="11">
    <source>
        <dbReference type="EMBL" id="EEP79052.1"/>
    </source>
</evidence>
<evidence type="ECO:0000259" key="9">
    <source>
        <dbReference type="Pfam" id="PF02518"/>
    </source>
</evidence>
<dbReference type="InterPro" id="IPR003594">
    <property type="entry name" value="HATPase_dom"/>
</dbReference>
<dbReference type="OrthoDB" id="407390at2759"/>
<evidence type="ECO:0000256" key="2">
    <source>
        <dbReference type="ARBA" id="ARBA00022679"/>
    </source>
</evidence>
<evidence type="ECO:0000256" key="6">
    <source>
        <dbReference type="ARBA" id="ARBA00023128"/>
    </source>
</evidence>
<dbReference type="Pfam" id="PF02518">
    <property type="entry name" value="HATPase_c"/>
    <property type="match status" value="1"/>
</dbReference>
<dbReference type="Gene3D" id="1.20.140.20">
    <property type="entry name" value="Alpha-ketoacid/pyruvate dehydrogenase kinase, N-terminal domain"/>
    <property type="match status" value="1"/>
</dbReference>
<organism evidence="11 12">
    <name type="scientific">Uncinocarpus reesii (strain UAMH 1704)</name>
    <dbReference type="NCBI Taxonomy" id="336963"/>
    <lineage>
        <taxon>Eukaryota</taxon>
        <taxon>Fungi</taxon>
        <taxon>Dikarya</taxon>
        <taxon>Ascomycota</taxon>
        <taxon>Pezizomycotina</taxon>
        <taxon>Eurotiomycetes</taxon>
        <taxon>Eurotiomycetidae</taxon>
        <taxon>Onygenales</taxon>
        <taxon>Onygenaceae</taxon>
        <taxon>Uncinocarpus</taxon>
    </lineage>
</organism>
<dbReference type="InterPro" id="IPR036784">
    <property type="entry name" value="AK/P_DHK_N_sf"/>
</dbReference>
<dbReference type="InParanoid" id="C4JM40"/>
<evidence type="ECO:0000256" key="1">
    <source>
        <dbReference type="ARBA" id="ARBA00006155"/>
    </source>
</evidence>
<dbReference type="InterPro" id="IPR039028">
    <property type="entry name" value="BCKD/PDK"/>
</dbReference>
<dbReference type="EC" id="2.7.11.-" evidence="7"/>
<dbReference type="GeneID" id="8441495"/>
<dbReference type="HOGENOM" id="CLU_023861_0_0_1"/>
<reference evidence="12" key="1">
    <citation type="journal article" date="2009" name="Genome Res.">
        <title>Comparative genomic analyses of the human fungal pathogens Coccidioides and their relatives.</title>
        <authorList>
            <person name="Sharpton T.J."/>
            <person name="Stajich J.E."/>
            <person name="Rounsley S.D."/>
            <person name="Gardner M.J."/>
            <person name="Wortman J.R."/>
            <person name="Jordar V.S."/>
            <person name="Maiti R."/>
            <person name="Kodira C.D."/>
            <person name="Neafsey D.E."/>
            <person name="Zeng Q."/>
            <person name="Hung C.-Y."/>
            <person name="McMahan C."/>
            <person name="Muszewska A."/>
            <person name="Grynberg M."/>
            <person name="Mandel M.A."/>
            <person name="Kellner E.M."/>
            <person name="Barker B.M."/>
            <person name="Galgiani J.N."/>
            <person name="Orbach M.J."/>
            <person name="Kirkland T.N."/>
            <person name="Cole G.T."/>
            <person name="Henn M.R."/>
            <person name="Birren B.W."/>
            <person name="Taylor J.W."/>
        </authorList>
    </citation>
    <scope>NUCLEOTIDE SEQUENCE [LARGE SCALE GENOMIC DNA]</scope>
    <source>
        <strain evidence="12">UAMH 1704</strain>
    </source>
</reference>
<dbReference type="PANTHER" id="PTHR11947">
    <property type="entry name" value="PYRUVATE DEHYDROGENASE KINASE"/>
    <property type="match status" value="1"/>
</dbReference>
<dbReference type="RefSeq" id="XP_002544381.1">
    <property type="nucleotide sequence ID" value="XM_002544335.1"/>
</dbReference>
<dbReference type="KEGG" id="ure:UREG_03898"/>
<dbReference type="Gene3D" id="3.30.565.10">
    <property type="entry name" value="Histidine kinase-like ATPase, C-terminal domain"/>
    <property type="match status" value="1"/>
</dbReference>
<evidence type="ECO:0000256" key="5">
    <source>
        <dbReference type="ARBA" id="ARBA00022840"/>
    </source>
</evidence>
<evidence type="ECO:0000256" key="7">
    <source>
        <dbReference type="RuleBase" id="RU366032"/>
    </source>
</evidence>
<dbReference type="FunCoup" id="C4JM40">
    <property type="interactions" value="140"/>
</dbReference>
<dbReference type="GO" id="GO:0005524">
    <property type="term" value="F:ATP binding"/>
    <property type="evidence" value="ECO:0007669"/>
    <property type="project" value="UniProtKB-UniRule"/>
</dbReference>
<dbReference type="Pfam" id="PF10436">
    <property type="entry name" value="BCDHK_Adom3"/>
    <property type="match status" value="1"/>
</dbReference>
<comment type="similarity">
    <text evidence="1 7">Belongs to the PDK/BCKDK protein kinase family.</text>
</comment>
<dbReference type="OMA" id="ICEAQEH"/>
<dbReference type="STRING" id="336963.C4JM40"/>
<dbReference type="Proteomes" id="UP000002058">
    <property type="component" value="Unassembled WGS sequence"/>
</dbReference>
<dbReference type="SUPFAM" id="SSF69012">
    <property type="entry name" value="alpha-ketoacid dehydrogenase kinase, N-terminal domain"/>
    <property type="match status" value="1"/>
</dbReference>
<comment type="subcellular location">
    <subcellularLocation>
        <location evidence="7">Mitochondrion matrix</location>
    </subcellularLocation>
</comment>
<evidence type="ECO:0000256" key="4">
    <source>
        <dbReference type="ARBA" id="ARBA00022777"/>
    </source>
</evidence>
<keyword evidence="6 7" id="KW-0496">Mitochondrion</keyword>
<evidence type="ECO:0000313" key="12">
    <source>
        <dbReference type="Proteomes" id="UP000002058"/>
    </source>
</evidence>
<evidence type="ECO:0000256" key="3">
    <source>
        <dbReference type="ARBA" id="ARBA00022741"/>
    </source>
</evidence>
<gene>
    <name evidence="11" type="ORF">UREG_03898</name>
</gene>
<keyword evidence="12" id="KW-1185">Reference proteome</keyword>
<proteinExistence type="inferred from homology"/>
<dbReference type="eggNOG" id="KOG0787">
    <property type="taxonomic scope" value="Eukaryota"/>
</dbReference>
<keyword evidence="5 7" id="KW-0067">ATP-binding</keyword>
<feature type="compositionally biased region" description="Basic and acidic residues" evidence="8">
    <location>
        <begin position="368"/>
        <end position="380"/>
    </location>
</feature>